<comment type="subcellular location">
    <subcellularLocation>
        <location evidence="1">Membrane</location>
        <topology evidence="1">Lipid-anchor</topology>
    </subcellularLocation>
</comment>
<keyword evidence="3" id="KW-0732">Signal</keyword>
<dbReference type="Pfam" id="PF03180">
    <property type="entry name" value="Lipoprotein_9"/>
    <property type="match status" value="1"/>
</dbReference>
<comment type="caution">
    <text evidence="7">The sequence shown here is derived from an EMBL/GenBank/DDBJ whole genome shotgun (WGS) entry which is preliminary data.</text>
</comment>
<dbReference type="PANTHER" id="PTHR30429">
    <property type="entry name" value="D-METHIONINE-BINDING LIPOPROTEIN METQ"/>
    <property type="match status" value="1"/>
</dbReference>
<dbReference type="RefSeq" id="WP_246057172.1">
    <property type="nucleotide sequence ID" value="NZ_BAABAN010000016.1"/>
</dbReference>
<evidence type="ECO:0000256" key="6">
    <source>
        <dbReference type="ARBA" id="ARBA00023288"/>
    </source>
</evidence>
<name>A0A543ANL8_9MICC</name>
<accession>A0A543ANL8</accession>
<dbReference type="InterPro" id="IPR004872">
    <property type="entry name" value="Lipoprotein_NlpA"/>
</dbReference>
<dbReference type="Gene3D" id="3.40.190.10">
    <property type="entry name" value="Periplasmic binding protein-like II"/>
    <property type="match status" value="2"/>
</dbReference>
<dbReference type="AlphaFoldDB" id="A0A543ANL8"/>
<dbReference type="GO" id="GO:0016020">
    <property type="term" value="C:membrane"/>
    <property type="evidence" value="ECO:0007669"/>
    <property type="project" value="UniProtKB-SubCell"/>
</dbReference>
<sequence>MTSMRAVLDSLTALFEDPSYSTLKKAPLMQNSHHSVTKFMLTVVGAMSLLSLTSCGLANNADDKTISMILTESGPFQEPTKIAAELLEEDGWTLEPTYVTDIIQPNQVVANGEYDVNYFQHLAYLRQFNADYDLNIEPLLAIFQAPAGIYSERYDSIEDLPDGAQIALPVDRANNGRGLLLLHEAGLLTVDDSKEVTEISQEDILDNPNNYKFVEVDQQSLAQILPDVDAGFSFTRLIAESDLEVAATEPLLIEDDAEAQLPYTVVIAATDDFAETQPEKFEALRAAYQSEEVNDWFDQYIGGLKKTAFNIDVSEVWDDFQTSAPGAS</sequence>
<evidence type="ECO:0000313" key="7">
    <source>
        <dbReference type="EMBL" id="TQL74159.1"/>
    </source>
</evidence>
<protein>
    <submittedName>
        <fullName evidence="7">D-methionine transport system substrate-binding protein</fullName>
    </submittedName>
</protein>
<organism evidence="7 8">
    <name type="scientific">Enteractinococcus coprophilus</name>
    <dbReference type="NCBI Taxonomy" id="1027633"/>
    <lineage>
        <taxon>Bacteria</taxon>
        <taxon>Bacillati</taxon>
        <taxon>Actinomycetota</taxon>
        <taxon>Actinomycetes</taxon>
        <taxon>Micrococcales</taxon>
        <taxon>Micrococcaceae</taxon>
    </lineage>
</organism>
<dbReference type="PANTHER" id="PTHR30429:SF0">
    <property type="entry name" value="METHIONINE-BINDING LIPOPROTEIN METQ"/>
    <property type="match status" value="1"/>
</dbReference>
<reference evidence="7 8" key="1">
    <citation type="submission" date="2019-06" db="EMBL/GenBank/DDBJ databases">
        <title>Sequencing the genomes of 1000 actinobacteria strains.</title>
        <authorList>
            <person name="Klenk H.-P."/>
        </authorList>
    </citation>
    <scope>NUCLEOTIDE SEQUENCE [LARGE SCALE GENOMIC DNA]</scope>
    <source>
        <strain evidence="7 8">DSM 24083</strain>
    </source>
</reference>
<keyword evidence="6" id="KW-0449">Lipoprotein</keyword>
<comment type="similarity">
    <text evidence="2">Belongs to the NlpA lipoprotein family.</text>
</comment>
<evidence type="ECO:0000256" key="4">
    <source>
        <dbReference type="ARBA" id="ARBA00023136"/>
    </source>
</evidence>
<keyword evidence="5" id="KW-0564">Palmitate</keyword>
<dbReference type="Proteomes" id="UP000319746">
    <property type="component" value="Unassembled WGS sequence"/>
</dbReference>
<evidence type="ECO:0000313" key="8">
    <source>
        <dbReference type="Proteomes" id="UP000319746"/>
    </source>
</evidence>
<evidence type="ECO:0000256" key="3">
    <source>
        <dbReference type="ARBA" id="ARBA00022729"/>
    </source>
</evidence>
<proteinExistence type="inferred from homology"/>
<keyword evidence="8" id="KW-1185">Reference proteome</keyword>
<evidence type="ECO:0000256" key="1">
    <source>
        <dbReference type="ARBA" id="ARBA00004635"/>
    </source>
</evidence>
<dbReference type="SUPFAM" id="SSF53850">
    <property type="entry name" value="Periplasmic binding protein-like II"/>
    <property type="match status" value="1"/>
</dbReference>
<evidence type="ECO:0000256" key="2">
    <source>
        <dbReference type="ARBA" id="ARBA00008973"/>
    </source>
</evidence>
<gene>
    <name evidence="7" type="ORF">FB556_0612</name>
</gene>
<evidence type="ECO:0000256" key="5">
    <source>
        <dbReference type="ARBA" id="ARBA00023139"/>
    </source>
</evidence>
<dbReference type="EMBL" id="VFOU01000001">
    <property type="protein sequence ID" value="TQL74159.1"/>
    <property type="molecule type" value="Genomic_DNA"/>
</dbReference>
<keyword evidence="4" id="KW-0472">Membrane</keyword>